<dbReference type="Gene3D" id="3.20.20.120">
    <property type="entry name" value="Enolase-like C-terminal domain"/>
    <property type="match status" value="1"/>
</dbReference>
<dbReference type="EMBL" id="CQPA01000015">
    <property type="protein sequence ID" value="CNU24518.1"/>
    <property type="molecule type" value="Genomic_DNA"/>
</dbReference>
<dbReference type="PANTHER" id="PTHR48080:SF2">
    <property type="entry name" value="D-GALACTONATE DEHYDRATASE"/>
    <property type="match status" value="1"/>
</dbReference>
<dbReference type="AlphaFoldDB" id="A0A655CQ90"/>
<dbReference type="InterPro" id="IPR036849">
    <property type="entry name" value="Enolase-like_C_sf"/>
</dbReference>
<evidence type="ECO:0000313" key="2">
    <source>
        <dbReference type="EMBL" id="CNU24518.1"/>
    </source>
</evidence>
<dbReference type="InterPro" id="IPR034593">
    <property type="entry name" value="DgoD-like"/>
</dbReference>
<name>A0A655CQ90_SALET</name>
<keyword evidence="2" id="KW-0456">Lyase</keyword>
<organism evidence="2 3">
    <name type="scientific">Salmonella enterica subsp. enterica serovar Bovismorbificans</name>
    <dbReference type="NCBI Taxonomy" id="58097"/>
    <lineage>
        <taxon>Bacteria</taxon>
        <taxon>Pseudomonadati</taxon>
        <taxon>Pseudomonadota</taxon>
        <taxon>Gammaproteobacteria</taxon>
        <taxon>Enterobacterales</taxon>
        <taxon>Enterobacteriaceae</taxon>
        <taxon>Salmonella</taxon>
    </lineage>
</organism>
<dbReference type="Pfam" id="PF13378">
    <property type="entry name" value="MR_MLE_C"/>
    <property type="match status" value="1"/>
</dbReference>
<reference evidence="2 3" key="1">
    <citation type="submission" date="2015-03" db="EMBL/GenBank/DDBJ databases">
        <authorList>
            <consortium name="Pathogen Informatics"/>
        </authorList>
    </citation>
    <scope>NUCLEOTIDE SEQUENCE [LARGE SCALE GENOMIC DNA]</scope>
    <source>
        <strain evidence="2 3">A1104</strain>
    </source>
</reference>
<evidence type="ECO:0000313" key="3">
    <source>
        <dbReference type="Proteomes" id="UP000041314"/>
    </source>
</evidence>
<proteinExistence type="predicted"/>
<protein>
    <submittedName>
        <fullName evidence="2">Mandelate racemase</fullName>
        <ecNumber evidence="2">4.2.1.6</ecNumber>
    </submittedName>
</protein>
<dbReference type="GO" id="GO:0008869">
    <property type="term" value="F:galactonate dehydratase activity"/>
    <property type="evidence" value="ECO:0007669"/>
    <property type="project" value="UniProtKB-EC"/>
</dbReference>
<dbReference type="Proteomes" id="UP000041314">
    <property type="component" value="Unassembled WGS sequence"/>
</dbReference>
<gene>
    <name evidence="2" type="primary">dgoA_1</name>
    <name evidence="2" type="ORF">ERS008198_02292</name>
</gene>
<dbReference type="SUPFAM" id="SSF51604">
    <property type="entry name" value="Enolase C-terminal domain-like"/>
    <property type="match status" value="1"/>
</dbReference>
<dbReference type="InterPro" id="IPR029065">
    <property type="entry name" value="Enolase_C-like"/>
</dbReference>
<dbReference type="CDD" id="cd03316">
    <property type="entry name" value="MR_like"/>
    <property type="match status" value="1"/>
</dbReference>
<evidence type="ECO:0000259" key="1">
    <source>
        <dbReference type="Pfam" id="PF13378"/>
    </source>
</evidence>
<dbReference type="PANTHER" id="PTHR48080">
    <property type="entry name" value="D-GALACTONATE DEHYDRATASE-RELATED"/>
    <property type="match status" value="1"/>
</dbReference>
<dbReference type="EC" id="4.2.1.6" evidence="2"/>
<sequence length="195" mass="21844">MAAIRDAVGPDVDIIAEMHAFTDTTSAIQFGRMIEELGIFYYEEPVMPLNPAQMKQVADKVNIPLAAGERIYWRWGYRPFLENGSLSVIQPDICTCGGITEVKKICDMAHVYDKTVQIHVCGGPISTAVALHMETVIPNFVIHELHRYALLEPNTQTCKYNYLPKNGMYEVPELPGIGQELTEETMKKSPTITVK</sequence>
<dbReference type="SFLD" id="SFLDS00001">
    <property type="entry name" value="Enolase"/>
    <property type="match status" value="1"/>
</dbReference>
<feature type="domain" description="Enolase C-terminal" evidence="1">
    <location>
        <begin position="1"/>
        <end position="184"/>
    </location>
</feature>
<accession>A0A655CQ90</accession>